<dbReference type="InterPro" id="IPR009075">
    <property type="entry name" value="AcylCo_DH/oxidase_C"/>
</dbReference>
<protein>
    <submittedName>
        <fullName evidence="11">Acyl-CoA dehydrogenase</fullName>
        <ecNumber evidence="10 11">1.3.8.1</ecNumber>
        <ecNumber evidence="11">1.3.99.-</ecNumber>
    </submittedName>
    <submittedName>
        <fullName evidence="10">Butyryl-CoA dehydrogenase</fullName>
    </submittedName>
</protein>
<evidence type="ECO:0000259" key="8">
    <source>
        <dbReference type="Pfam" id="PF02770"/>
    </source>
</evidence>
<dbReference type="OrthoDB" id="6138585at2"/>
<dbReference type="PROSITE" id="PS00073">
    <property type="entry name" value="ACYL_COA_DH_2"/>
    <property type="match status" value="1"/>
</dbReference>
<evidence type="ECO:0000256" key="1">
    <source>
        <dbReference type="ARBA" id="ARBA00001974"/>
    </source>
</evidence>
<reference evidence="11 12" key="2">
    <citation type="submission" date="2018-06" db="EMBL/GenBank/DDBJ databases">
        <authorList>
            <consortium name="Pathogen Informatics"/>
            <person name="Doyle S."/>
        </authorList>
    </citation>
    <scope>NUCLEOTIDE SEQUENCE [LARGE SCALE GENOMIC DNA]</scope>
    <source>
        <strain evidence="11 12">NCTC10476</strain>
    </source>
</reference>
<reference evidence="10" key="1">
    <citation type="journal article" date="2015" name="Genome Announc.">
        <title>Complete Genome Sequence of Yersinia ruckeri Strain CSF007-82, Etiologic Agent of Red Mouth Disease in Salmonid Fish.</title>
        <authorList>
            <person name="Nelson M.C."/>
            <person name="LaPatra S.E."/>
            <person name="Welch T.J."/>
            <person name="Graf J."/>
        </authorList>
    </citation>
    <scope>NUCLEOTIDE SEQUENCE</scope>
    <source>
        <strain evidence="10">CSF007-82</strain>
    </source>
</reference>
<dbReference type="RefSeq" id="WP_004721325.1">
    <property type="nucleotide sequence ID" value="NZ_CCYO01000024.1"/>
</dbReference>
<dbReference type="Proteomes" id="UP000255169">
    <property type="component" value="Unassembled WGS sequence"/>
</dbReference>
<gene>
    <name evidence="10" type="ORF">CSF007_10190</name>
    <name evidence="11" type="ORF">NCTC10476_00112</name>
</gene>
<name>A0A085U661_YERRU</name>
<dbReference type="SUPFAM" id="SSF47203">
    <property type="entry name" value="Acyl-CoA dehydrogenase C-terminal domain-like"/>
    <property type="match status" value="1"/>
</dbReference>
<dbReference type="InterPro" id="IPR013786">
    <property type="entry name" value="AcylCoA_DH/ox_N"/>
</dbReference>
<dbReference type="Pfam" id="PF02771">
    <property type="entry name" value="Acyl-CoA_dh_N"/>
    <property type="match status" value="1"/>
</dbReference>
<dbReference type="PANTHER" id="PTHR43884:SF12">
    <property type="entry name" value="ISOVALERYL-COA DEHYDROGENASE, MITOCHONDRIAL-RELATED"/>
    <property type="match status" value="1"/>
</dbReference>
<dbReference type="GeneID" id="66879715"/>
<dbReference type="eggNOG" id="COG1960">
    <property type="taxonomic scope" value="Bacteria"/>
</dbReference>
<dbReference type="Gene3D" id="1.10.540.10">
    <property type="entry name" value="Acyl-CoA dehydrogenase/oxidase, N-terminal domain"/>
    <property type="match status" value="1"/>
</dbReference>
<evidence type="ECO:0000259" key="9">
    <source>
        <dbReference type="Pfam" id="PF02771"/>
    </source>
</evidence>
<evidence type="ECO:0000313" key="10">
    <source>
        <dbReference type="EMBL" id="CEK27788.1"/>
    </source>
</evidence>
<dbReference type="InterPro" id="IPR046373">
    <property type="entry name" value="Acyl-CoA_Oxase/DH_mid-dom_sf"/>
</dbReference>
<feature type="domain" description="Acyl-CoA oxidase/dehydrogenase middle" evidence="8">
    <location>
        <begin position="119"/>
        <end position="214"/>
    </location>
</feature>
<dbReference type="InterPro" id="IPR006089">
    <property type="entry name" value="Acyl-CoA_DH_CS"/>
</dbReference>
<accession>A0A085U661</accession>
<keyword evidence="4 6" id="KW-0274">FAD</keyword>
<dbReference type="PATRIC" id="fig|29486.44.peg.2064"/>
<comment type="cofactor">
    <cofactor evidence="1 6">
        <name>FAD</name>
        <dbReference type="ChEBI" id="CHEBI:57692"/>
    </cofactor>
</comment>
<dbReference type="InterPro" id="IPR006091">
    <property type="entry name" value="Acyl-CoA_Oxase/DH_mid-dom"/>
</dbReference>
<dbReference type="EMBL" id="UHJG01000001">
    <property type="protein sequence ID" value="SUP98576.1"/>
    <property type="molecule type" value="Genomic_DNA"/>
</dbReference>
<dbReference type="EC" id="1.3.99.-" evidence="11"/>
<dbReference type="InterPro" id="IPR036250">
    <property type="entry name" value="AcylCo_DH-like_C"/>
</dbReference>
<dbReference type="Gene3D" id="2.40.110.10">
    <property type="entry name" value="Butyryl-CoA Dehydrogenase, subunit A, domain 2"/>
    <property type="match status" value="1"/>
</dbReference>
<proteinExistence type="inferred from homology"/>
<dbReference type="KEGG" id="yrb:UGYR_03075"/>
<keyword evidence="3 6" id="KW-0285">Flavoprotein</keyword>
<organism evidence="10">
    <name type="scientific">Yersinia ruckeri</name>
    <dbReference type="NCBI Taxonomy" id="29486"/>
    <lineage>
        <taxon>Bacteria</taxon>
        <taxon>Pseudomonadati</taxon>
        <taxon>Pseudomonadota</taxon>
        <taxon>Gammaproteobacteria</taxon>
        <taxon>Enterobacterales</taxon>
        <taxon>Yersiniaceae</taxon>
        <taxon>Yersinia</taxon>
    </lineage>
</organism>
<sequence>MDNKELSAFRASCRTFLEHEAKPYLSVWEKEGLVSRDFWRHAGEAGILGIGVSGRWGGQNQADYQYASVLTEELIRAEMTAPVVIAHNDVIASYIDAHGTDEQRDRWLPGLCKGELIAAIAVTEPNGGSDSADLETTAVRQDQHYVVNGQKSFITNGINADLILTAVRTSKAERGRGISLLVIERDTAGFTRGAPLKKLGWHASDTANLHFSNCLVPCNNLIGKENIGNFYFMGGMPRERLSISTVAVATAELLLERTLEWVKKRHAFGQPVGSFQHNRFRLAELDTNVRIARIYLNDAIDKFNRRELNVADAARIKLWTTELQIQVADQCMQLHGGAGYLSDSFIGKTWVNSRVQTIYGGTSEVLKEFISKSMGL</sequence>
<evidence type="ECO:0000259" key="7">
    <source>
        <dbReference type="Pfam" id="PF00441"/>
    </source>
</evidence>
<dbReference type="GO" id="GO:0016937">
    <property type="term" value="F:short-chain fatty acyl-CoA dehydrogenase activity"/>
    <property type="evidence" value="ECO:0007669"/>
    <property type="project" value="UniProtKB-EC"/>
</dbReference>
<dbReference type="GO" id="GO:0050660">
    <property type="term" value="F:flavin adenine dinucleotide binding"/>
    <property type="evidence" value="ECO:0007669"/>
    <property type="project" value="InterPro"/>
</dbReference>
<evidence type="ECO:0000256" key="5">
    <source>
        <dbReference type="ARBA" id="ARBA00023002"/>
    </source>
</evidence>
<feature type="domain" description="Acyl-CoA dehydrogenase/oxidase N-terminal" evidence="9">
    <location>
        <begin position="4"/>
        <end position="115"/>
    </location>
</feature>
<dbReference type="EC" id="1.3.8.1" evidence="10 11"/>
<dbReference type="SUPFAM" id="SSF56645">
    <property type="entry name" value="Acyl-CoA dehydrogenase NM domain-like"/>
    <property type="match status" value="1"/>
</dbReference>
<dbReference type="FunFam" id="2.40.110.10:FF:000002">
    <property type="entry name" value="Acyl-CoA dehydrogenase fadE12"/>
    <property type="match status" value="1"/>
</dbReference>
<keyword evidence="5 6" id="KW-0560">Oxidoreductase</keyword>
<evidence type="ECO:0000256" key="6">
    <source>
        <dbReference type="RuleBase" id="RU362125"/>
    </source>
</evidence>
<dbReference type="InterPro" id="IPR037069">
    <property type="entry name" value="AcylCoA_DH/ox_N_sf"/>
</dbReference>
<evidence type="ECO:0000256" key="2">
    <source>
        <dbReference type="ARBA" id="ARBA00009347"/>
    </source>
</evidence>
<evidence type="ECO:0000313" key="12">
    <source>
        <dbReference type="Proteomes" id="UP000255169"/>
    </source>
</evidence>
<dbReference type="Gene3D" id="1.20.140.10">
    <property type="entry name" value="Butyryl-CoA Dehydrogenase, subunit A, domain 3"/>
    <property type="match status" value="1"/>
</dbReference>
<feature type="domain" description="Acyl-CoA dehydrogenase/oxidase C-terminal" evidence="7">
    <location>
        <begin position="231"/>
        <end position="374"/>
    </location>
</feature>
<evidence type="ECO:0000256" key="3">
    <source>
        <dbReference type="ARBA" id="ARBA00022630"/>
    </source>
</evidence>
<dbReference type="STRING" id="29486.UGYR_03075"/>
<dbReference type="Pfam" id="PF02770">
    <property type="entry name" value="Acyl-CoA_dh_M"/>
    <property type="match status" value="1"/>
</dbReference>
<dbReference type="Pfam" id="PF00441">
    <property type="entry name" value="Acyl-CoA_dh_1"/>
    <property type="match status" value="1"/>
</dbReference>
<dbReference type="AlphaFoldDB" id="A0A085U661"/>
<evidence type="ECO:0000256" key="4">
    <source>
        <dbReference type="ARBA" id="ARBA00022827"/>
    </source>
</evidence>
<dbReference type="PANTHER" id="PTHR43884">
    <property type="entry name" value="ACYL-COA DEHYDROGENASE"/>
    <property type="match status" value="1"/>
</dbReference>
<dbReference type="EMBL" id="LN681231">
    <property type="protein sequence ID" value="CEK27788.1"/>
    <property type="molecule type" value="Genomic_DNA"/>
</dbReference>
<keyword evidence="12" id="KW-1185">Reference proteome</keyword>
<evidence type="ECO:0000313" key="11">
    <source>
        <dbReference type="EMBL" id="SUP98576.1"/>
    </source>
</evidence>
<dbReference type="InterPro" id="IPR009100">
    <property type="entry name" value="AcylCoA_DH/oxidase_NM_dom_sf"/>
</dbReference>
<comment type="similarity">
    <text evidence="2 6">Belongs to the acyl-CoA dehydrogenase family.</text>
</comment>